<evidence type="ECO:0000259" key="1">
    <source>
        <dbReference type="Pfam" id="PF12697"/>
    </source>
</evidence>
<dbReference type="EMBL" id="QPIX01000001">
    <property type="protein sequence ID" value="RCW28188.1"/>
    <property type="molecule type" value="Genomic_DNA"/>
</dbReference>
<dbReference type="InterPro" id="IPR050266">
    <property type="entry name" value="AB_hydrolase_sf"/>
</dbReference>
<dbReference type="GO" id="GO:0046464">
    <property type="term" value="P:acylglycerol catabolic process"/>
    <property type="evidence" value="ECO:0007669"/>
    <property type="project" value="TreeGrafter"/>
</dbReference>
<dbReference type="GO" id="GO:0016020">
    <property type="term" value="C:membrane"/>
    <property type="evidence" value="ECO:0007669"/>
    <property type="project" value="TreeGrafter"/>
</dbReference>
<comment type="caution">
    <text evidence="2">The sequence shown here is derived from an EMBL/GenBank/DDBJ whole genome shotgun (WGS) entry which is preliminary data.</text>
</comment>
<organism evidence="2 3">
    <name type="scientific">Ciceribacter lividus</name>
    <dbReference type="NCBI Taxonomy" id="1197950"/>
    <lineage>
        <taxon>Bacteria</taxon>
        <taxon>Pseudomonadati</taxon>
        <taxon>Pseudomonadota</taxon>
        <taxon>Alphaproteobacteria</taxon>
        <taxon>Hyphomicrobiales</taxon>
        <taxon>Rhizobiaceae</taxon>
        <taxon>Ciceribacter</taxon>
    </lineage>
</organism>
<dbReference type="SUPFAM" id="SSF53474">
    <property type="entry name" value="alpha/beta-Hydrolases"/>
    <property type="match status" value="1"/>
</dbReference>
<dbReference type="AlphaFoldDB" id="A0A6I7HSL7"/>
<dbReference type="GO" id="GO:0047372">
    <property type="term" value="F:monoacylglycerol lipase activity"/>
    <property type="evidence" value="ECO:0007669"/>
    <property type="project" value="TreeGrafter"/>
</dbReference>
<dbReference type="PANTHER" id="PTHR43798">
    <property type="entry name" value="MONOACYLGLYCEROL LIPASE"/>
    <property type="match status" value="1"/>
</dbReference>
<evidence type="ECO:0000313" key="2">
    <source>
        <dbReference type="EMBL" id="RCW28188.1"/>
    </source>
</evidence>
<keyword evidence="3" id="KW-1185">Reference proteome</keyword>
<proteinExistence type="predicted"/>
<dbReference type="RefSeq" id="WP_114361296.1">
    <property type="nucleotide sequence ID" value="NZ_QPIX01000001.1"/>
</dbReference>
<reference evidence="2 3" key="1">
    <citation type="submission" date="2018-07" db="EMBL/GenBank/DDBJ databases">
        <title>Genomic Encyclopedia of Type Strains, Phase IV (KMG-IV): sequencing the most valuable type-strain genomes for metagenomic binning, comparative biology and taxonomic classification.</title>
        <authorList>
            <person name="Goeker M."/>
        </authorList>
    </citation>
    <scope>NUCLEOTIDE SEQUENCE [LARGE SCALE GENOMIC DNA]</scope>
    <source>
        <strain evidence="2 3">DSM 25528</strain>
    </source>
</reference>
<dbReference type="InterPro" id="IPR000073">
    <property type="entry name" value="AB_hydrolase_1"/>
</dbReference>
<sequence>MGLHAAVRGEVGTAAAPLVLLHGFGGSSGIWTAVLRHLSPTVPVLAYDLPGHGHSLGADGLGGAGRMAKAVAADLAARGIERFHVAGHSLGGAIAAILALKAPDKVASLTLVAPGGFGPEINGAVLSAFAFADTAAEMQAAMEVMVAPDHAISGEAVRAMLAARRAPGVREALGTVLKAILSETTEAGEPRQGTLPVEDLRSLPMPKYLLWGLEDRILPPGQARSLEGAATIRLLPSAGHMLPEECPQEVARVLAAAVGAVAG</sequence>
<keyword evidence="2" id="KW-0808">Transferase</keyword>
<dbReference type="Gene3D" id="3.40.50.1820">
    <property type="entry name" value="alpha/beta hydrolase"/>
    <property type="match status" value="1"/>
</dbReference>
<dbReference type="GO" id="GO:0016740">
    <property type="term" value="F:transferase activity"/>
    <property type="evidence" value="ECO:0007669"/>
    <property type="project" value="UniProtKB-KW"/>
</dbReference>
<dbReference type="Proteomes" id="UP000252582">
    <property type="component" value="Unassembled WGS sequence"/>
</dbReference>
<dbReference type="Pfam" id="PF12697">
    <property type="entry name" value="Abhydrolase_6"/>
    <property type="match status" value="1"/>
</dbReference>
<gene>
    <name evidence="2" type="ORF">DFR48_101197</name>
</gene>
<dbReference type="PANTHER" id="PTHR43798:SF5">
    <property type="entry name" value="MONOACYLGLYCEROL LIPASE ABHD6"/>
    <property type="match status" value="1"/>
</dbReference>
<keyword evidence="2" id="KW-0670">Pyruvate</keyword>
<protein>
    <submittedName>
        <fullName evidence="2">Pyruvate dehydrogenase E2 component (Dihydrolipoamide acetyltransferase)</fullName>
    </submittedName>
</protein>
<feature type="domain" description="AB hydrolase-1" evidence="1">
    <location>
        <begin position="18"/>
        <end position="252"/>
    </location>
</feature>
<name>A0A6I7HSL7_9HYPH</name>
<accession>A0A6I7HSL7</accession>
<evidence type="ECO:0000313" key="3">
    <source>
        <dbReference type="Proteomes" id="UP000252582"/>
    </source>
</evidence>
<dbReference type="InterPro" id="IPR029058">
    <property type="entry name" value="AB_hydrolase_fold"/>
</dbReference>
<dbReference type="PRINTS" id="PR00111">
    <property type="entry name" value="ABHYDROLASE"/>
</dbReference>